<evidence type="ECO:0000256" key="5">
    <source>
        <dbReference type="ARBA" id="ARBA00022741"/>
    </source>
</evidence>
<reference evidence="13 14" key="1">
    <citation type="submission" date="2016-10" db="EMBL/GenBank/DDBJ databases">
        <authorList>
            <person name="de Groot N.N."/>
        </authorList>
    </citation>
    <scope>NUCLEOTIDE SEQUENCE [LARGE SCALE GENOMIC DNA]</scope>
    <source>
        <strain evidence="13 14">DSM 16077</strain>
    </source>
</reference>
<evidence type="ECO:0000256" key="4">
    <source>
        <dbReference type="ARBA" id="ARBA00022737"/>
    </source>
</evidence>
<keyword evidence="6 8" id="KW-0342">GTP-binding</keyword>
<dbReference type="GO" id="GO:0005525">
    <property type="term" value="F:GTP binding"/>
    <property type="evidence" value="ECO:0007669"/>
    <property type="project" value="UniProtKB-UniRule"/>
</dbReference>
<evidence type="ECO:0000256" key="2">
    <source>
        <dbReference type="ARBA" id="ARBA00020953"/>
    </source>
</evidence>
<dbReference type="InterPro" id="IPR027417">
    <property type="entry name" value="P-loop_NTPase"/>
</dbReference>
<dbReference type="PANTHER" id="PTHR43834">
    <property type="entry name" value="GTPASE DER"/>
    <property type="match status" value="1"/>
</dbReference>
<evidence type="ECO:0000256" key="8">
    <source>
        <dbReference type="HAMAP-Rule" id="MF_00195"/>
    </source>
</evidence>
<dbReference type="Pfam" id="PF14714">
    <property type="entry name" value="KH_dom-like"/>
    <property type="match status" value="1"/>
</dbReference>
<dbReference type="AlphaFoldDB" id="A0A1G9T616"/>
<dbReference type="InterPro" id="IPR032859">
    <property type="entry name" value="KH_dom-like"/>
</dbReference>
<dbReference type="InterPro" id="IPR016484">
    <property type="entry name" value="GTPase_Der"/>
</dbReference>
<dbReference type="Proteomes" id="UP000199759">
    <property type="component" value="Unassembled WGS sequence"/>
</dbReference>
<comment type="subunit">
    <text evidence="8">Associates with the 50S ribosomal subunit.</text>
</comment>
<feature type="region of interest" description="Disordered" evidence="11">
    <location>
        <begin position="444"/>
        <end position="465"/>
    </location>
</feature>
<dbReference type="STRING" id="144026.SAMN04488568_11144"/>
<dbReference type="Gene3D" id="3.30.300.20">
    <property type="match status" value="1"/>
</dbReference>
<feature type="binding site" evidence="8">
    <location>
        <begin position="301"/>
        <end position="304"/>
    </location>
    <ligand>
        <name>GTP</name>
        <dbReference type="ChEBI" id="CHEBI:37565"/>
        <label>2</label>
    </ligand>
</feature>
<dbReference type="InterPro" id="IPR006073">
    <property type="entry name" value="GTP-bd"/>
</dbReference>
<proteinExistence type="inferred from homology"/>
<dbReference type="PIRSF" id="PIRSF006485">
    <property type="entry name" value="GTP-binding_EngA"/>
    <property type="match status" value="1"/>
</dbReference>
<keyword evidence="4 10" id="KW-0677">Repeat</keyword>
<dbReference type="PANTHER" id="PTHR43834:SF6">
    <property type="entry name" value="GTPASE DER"/>
    <property type="match status" value="1"/>
</dbReference>
<dbReference type="PROSITE" id="PS51712">
    <property type="entry name" value="G_ENGA"/>
    <property type="match status" value="2"/>
</dbReference>
<evidence type="ECO:0000256" key="3">
    <source>
        <dbReference type="ARBA" id="ARBA00022517"/>
    </source>
</evidence>
<sequence length="465" mass="51150">MTDFIPRIAVVGRPNVGKSTLFNRLAGKPLAIVDDRPGVTRDRREAVGRLGDMDLRLIDTAGYDDEKKEGLEAEMRAQTEIAIKDADICLLLIDARAGIMPLDQTFAEVMRKAGKPVILLANKAEGRAGQSGLLDAYSLGLGEPVAISAAHGEGMSELYQALIDAIGQQPQKSSKARPDSPPLRIAVIGRPNAGKSTLINCLIGEQRLITGPEAGITRDAIAVDWLWDGRRVRLHDTAGLRKKGKVSDRLERMSVADTLRAIKFSEVVLLLMDASHPLEKQDLQLADMAFSEGRAVAVAISKFDLVPDREAYLKEVREEFDRLLPQMSGAPLLPISALKNKGLDKIMPTLSILHRNWDAKVKTRDLNDWLHEMIERHPPPAVNGRRIKPRYLTQTKSRPPTFVLMCSRAADLPDSYKRYLINGLRTAFDLPGVPIRLIVKAGKNPYVDSEPGNERGGSGPGPKKR</sequence>
<name>A0A1G9T616_9PROT</name>
<evidence type="ECO:0000256" key="1">
    <source>
        <dbReference type="ARBA" id="ARBA00008279"/>
    </source>
</evidence>
<dbReference type="NCBIfam" id="TIGR00231">
    <property type="entry name" value="small_GTP"/>
    <property type="match status" value="2"/>
</dbReference>
<feature type="binding site" evidence="8">
    <location>
        <begin position="12"/>
        <end position="19"/>
    </location>
    <ligand>
        <name>GTP</name>
        <dbReference type="ChEBI" id="CHEBI:37565"/>
        <label>1</label>
    </ligand>
</feature>
<dbReference type="CDD" id="cd01895">
    <property type="entry name" value="EngA2"/>
    <property type="match status" value="1"/>
</dbReference>
<dbReference type="HAMAP" id="MF_00195">
    <property type="entry name" value="GTPase_Der"/>
    <property type="match status" value="1"/>
</dbReference>
<evidence type="ECO:0000256" key="11">
    <source>
        <dbReference type="SAM" id="MobiDB-lite"/>
    </source>
</evidence>
<dbReference type="FunFam" id="3.30.300.20:FF:000004">
    <property type="entry name" value="GTPase Der"/>
    <property type="match status" value="1"/>
</dbReference>
<feature type="binding site" evidence="8">
    <location>
        <begin position="236"/>
        <end position="240"/>
    </location>
    <ligand>
        <name>GTP</name>
        <dbReference type="ChEBI" id="CHEBI:37565"/>
        <label>2</label>
    </ligand>
</feature>
<feature type="binding site" evidence="8">
    <location>
        <begin position="189"/>
        <end position="196"/>
    </location>
    <ligand>
        <name>GTP</name>
        <dbReference type="ChEBI" id="CHEBI:37565"/>
        <label>2</label>
    </ligand>
</feature>
<comment type="similarity">
    <text evidence="1 8 9 10">Belongs to the TRAFAC class TrmE-Era-EngA-EngB-Septin-like GTPase superfamily. EngA (Der) GTPase family.</text>
</comment>
<feature type="binding site" evidence="8">
    <location>
        <begin position="59"/>
        <end position="63"/>
    </location>
    <ligand>
        <name>GTP</name>
        <dbReference type="ChEBI" id="CHEBI:37565"/>
        <label>1</label>
    </ligand>
</feature>
<dbReference type="EMBL" id="FNHG01000011">
    <property type="protein sequence ID" value="SDM43163.1"/>
    <property type="molecule type" value="Genomic_DNA"/>
</dbReference>
<dbReference type="SUPFAM" id="SSF52540">
    <property type="entry name" value="P-loop containing nucleoside triphosphate hydrolases"/>
    <property type="match status" value="2"/>
</dbReference>
<evidence type="ECO:0000256" key="6">
    <source>
        <dbReference type="ARBA" id="ARBA00023134"/>
    </source>
</evidence>
<keyword evidence="3 8" id="KW-0690">Ribosome biogenesis</keyword>
<evidence type="ECO:0000256" key="7">
    <source>
        <dbReference type="ARBA" id="ARBA00032345"/>
    </source>
</evidence>
<feature type="compositionally biased region" description="Gly residues" evidence="11">
    <location>
        <begin position="454"/>
        <end position="465"/>
    </location>
</feature>
<dbReference type="InterPro" id="IPR015946">
    <property type="entry name" value="KH_dom-like_a/b"/>
</dbReference>
<feature type="binding site" evidence="8">
    <location>
        <begin position="122"/>
        <end position="125"/>
    </location>
    <ligand>
        <name>GTP</name>
        <dbReference type="ChEBI" id="CHEBI:37565"/>
        <label>1</label>
    </ligand>
</feature>
<evidence type="ECO:0000256" key="9">
    <source>
        <dbReference type="PROSITE-ProRule" id="PRU01049"/>
    </source>
</evidence>
<organism evidence="13 14">
    <name type="scientific">Maricaulis salignorans</name>
    <dbReference type="NCBI Taxonomy" id="144026"/>
    <lineage>
        <taxon>Bacteria</taxon>
        <taxon>Pseudomonadati</taxon>
        <taxon>Pseudomonadota</taxon>
        <taxon>Alphaproteobacteria</taxon>
        <taxon>Maricaulales</taxon>
        <taxon>Maricaulaceae</taxon>
        <taxon>Maricaulis</taxon>
    </lineage>
</organism>
<evidence type="ECO:0000256" key="10">
    <source>
        <dbReference type="RuleBase" id="RU004481"/>
    </source>
</evidence>
<gene>
    <name evidence="8" type="primary">der</name>
    <name evidence="13" type="ORF">SAMN04488568_11144</name>
</gene>
<dbReference type="Pfam" id="PF01926">
    <property type="entry name" value="MMR_HSR1"/>
    <property type="match status" value="2"/>
</dbReference>
<evidence type="ECO:0000313" key="13">
    <source>
        <dbReference type="EMBL" id="SDM43163.1"/>
    </source>
</evidence>
<dbReference type="InterPro" id="IPR005225">
    <property type="entry name" value="Small_GTP-bd"/>
</dbReference>
<accession>A0A1G9T616</accession>
<dbReference type="GO" id="GO:0042254">
    <property type="term" value="P:ribosome biogenesis"/>
    <property type="evidence" value="ECO:0007669"/>
    <property type="project" value="UniProtKB-KW"/>
</dbReference>
<comment type="function">
    <text evidence="8 10">GTPase that plays an essential role in the late steps of ribosome biogenesis.</text>
</comment>
<dbReference type="RefSeq" id="WP_091770164.1">
    <property type="nucleotide sequence ID" value="NZ_FNHG01000011.1"/>
</dbReference>
<evidence type="ECO:0000313" key="14">
    <source>
        <dbReference type="Proteomes" id="UP000199759"/>
    </source>
</evidence>
<feature type="domain" description="EngA-type G" evidence="12">
    <location>
        <begin position="183"/>
        <end position="358"/>
    </location>
</feature>
<feature type="domain" description="EngA-type G" evidence="12">
    <location>
        <begin position="6"/>
        <end position="170"/>
    </location>
</feature>
<dbReference type="NCBIfam" id="TIGR03594">
    <property type="entry name" value="GTPase_EngA"/>
    <property type="match status" value="1"/>
</dbReference>
<keyword evidence="14" id="KW-1185">Reference proteome</keyword>
<dbReference type="Gene3D" id="3.40.50.300">
    <property type="entry name" value="P-loop containing nucleotide triphosphate hydrolases"/>
    <property type="match status" value="2"/>
</dbReference>
<protein>
    <recommendedName>
        <fullName evidence="2 8">GTPase Der</fullName>
    </recommendedName>
    <alternativeName>
        <fullName evidence="7 8">GTP-binding protein EngA</fullName>
    </alternativeName>
</protein>
<dbReference type="InterPro" id="IPR031166">
    <property type="entry name" value="G_ENGA"/>
</dbReference>
<evidence type="ECO:0000259" key="12">
    <source>
        <dbReference type="PROSITE" id="PS51712"/>
    </source>
</evidence>
<keyword evidence="5 8" id="KW-0547">Nucleotide-binding</keyword>
<dbReference type="CDD" id="cd01894">
    <property type="entry name" value="EngA1"/>
    <property type="match status" value="1"/>
</dbReference>
<dbReference type="OrthoDB" id="9805918at2"/>